<dbReference type="AlphaFoldDB" id="A0A556C9F1"/>
<feature type="domain" description="Condensation" evidence="1">
    <location>
        <begin position="58"/>
        <end position="375"/>
    </location>
</feature>
<dbReference type="SUPFAM" id="SSF52777">
    <property type="entry name" value="CoA-dependent acyltransferases"/>
    <property type="match status" value="2"/>
</dbReference>
<protein>
    <recommendedName>
        <fullName evidence="1">Condensation domain-containing protein</fullName>
    </recommendedName>
</protein>
<dbReference type="Gene3D" id="3.30.559.10">
    <property type="entry name" value="Chloramphenicol acetyltransferase-like domain"/>
    <property type="match status" value="1"/>
</dbReference>
<dbReference type="OrthoDB" id="9789603at2"/>
<gene>
    <name evidence="2" type="ORF">FO013_15055</name>
</gene>
<dbReference type="Pfam" id="PF00668">
    <property type="entry name" value="Condensation"/>
    <property type="match status" value="1"/>
</dbReference>
<dbReference type="InterPro" id="IPR023213">
    <property type="entry name" value="CAT-like_dom_sf"/>
</dbReference>
<dbReference type="GO" id="GO:0003824">
    <property type="term" value="F:catalytic activity"/>
    <property type="evidence" value="ECO:0007669"/>
    <property type="project" value="InterPro"/>
</dbReference>
<dbReference type="InterPro" id="IPR001242">
    <property type="entry name" value="Condensation_dom"/>
</dbReference>
<reference evidence="2 3" key="1">
    <citation type="submission" date="2019-07" db="EMBL/GenBank/DDBJ databases">
        <title>Draft genome sequence of Brevibacterium aurantiacum XU54 isolated from Xinjiang China.</title>
        <authorList>
            <person name="Xu X."/>
        </authorList>
    </citation>
    <scope>NUCLEOTIDE SEQUENCE [LARGE SCALE GENOMIC DNA]</scope>
    <source>
        <strain evidence="2 3">XU54</strain>
    </source>
</reference>
<accession>A0A556C9F1</accession>
<evidence type="ECO:0000313" key="2">
    <source>
        <dbReference type="EMBL" id="TSI14073.1"/>
    </source>
</evidence>
<organism evidence="2 3">
    <name type="scientific">Brevibacterium aurantiacum</name>
    <dbReference type="NCBI Taxonomy" id="273384"/>
    <lineage>
        <taxon>Bacteria</taxon>
        <taxon>Bacillati</taxon>
        <taxon>Actinomycetota</taxon>
        <taxon>Actinomycetes</taxon>
        <taxon>Micrococcales</taxon>
        <taxon>Brevibacteriaceae</taxon>
        <taxon>Brevibacterium</taxon>
    </lineage>
</organism>
<dbReference type="Gene3D" id="3.30.559.30">
    <property type="entry name" value="Nonribosomal peptide synthetase, condensation domain"/>
    <property type="match status" value="1"/>
</dbReference>
<dbReference type="EMBL" id="VLTK01000009">
    <property type="protein sequence ID" value="TSI14073.1"/>
    <property type="molecule type" value="Genomic_DNA"/>
</dbReference>
<evidence type="ECO:0000313" key="3">
    <source>
        <dbReference type="Proteomes" id="UP000316406"/>
    </source>
</evidence>
<dbReference type="RefSeq" id="WP_143923385.1">
    <property type="nucleotide sequence ID" value="NZ_VLTK01000009.1"/>
</dbReference>
<name>A0A556C9F1_BREAU</name>
<comment type="caution">
    <text evidence="2">The sequence shown here is derived from an EMBL/GenBank/DDBJ whole genome shotgun (WGS) entry which is preliminary data.</text>
</comment>
<evidence type="ECO:0000259" key="1">
    <source>
        <dbReference type="Pfam" id="PF00668"/>
    </source>
</evidence>
<dbReference type="GO" id="GO:0008610">
    <property type="term" value="P:lipid biosynthetic process"/>
    <property type="evidence" value="ECO:0007669"/>
    <property type="project" value="UniProtKB-ARBA"/>
</dbReference>
<proteinExistence type="predicted"/>
<dbReference type="Proteomes" id="UP000316406">
    <property type="component" value="Unassembled WGS sequence"/>
</dbReference>
<keyword evidence="3" id="KW-1185">Reference proteome</keyword>
<sequence>MLSGLLPEWKPEPGHTTVWRASDESRTAISDAPVHDAFPSYIQRRHFNDALQSSSEHGQHRSSFAVLSFEIDEAYDAALLETVFTEHLRRHGTYHTWVWETDNGYHGRTIHPHDITLTRIVDSDDSIDIRDVITAELPDITDWDMFLFAATGTENARQDAPEPRFRVIFAVDHFYTDGMSLGIIMYELLTSYRRLLRGEDVDLPDVESYAEYCAAEARHTNELHLESDDVRSWISFIENASWQLPSFPLPLGLDPYIRAKGTSTILTEFATADECENFNATCKRYGANTNSGIMALAGIIHHAATDNPVFSMLTPVSTRLTRAQILSVGWYTRLVPVQYKLDNAAPNFQSTITAAHTAVQESKKLIHTPLHHVAKLLAPLAPEAVPTGFAAPMISYLDTRSMPGNDLVSRNNMTVHGSVDDSREVFLWVNRTREGMDLNFIHPDTTTARKSVAIYAETFCNLFHHIAQGEDTTTPLTALLADLRRYSPHAPNQLEPALIHHP</sequence>